<dbReference type="InterPro" id="IPR005320">
    <property type="entry name" value="Peptidase_S51"/>
</dbReference>
<dbReference type="EMBL" id="BMKK01000001">
    <property type="protein sequence ID" value="GGD43796.1"/>
    <property type="molecule type" value="Genomic_DNA"/>
</dbReference>
<keyword evidence="4" id="KW-0720">Serine protease</keyword>
<dbReference type="CDD" id="cd03145">
    <property type="entry name" value="GAT1_cyanophycinase"/>
    <property type="match status" value="1"/>
</dbReference>
<proteinExistence type="inferred from homology"/>
<keyword evidence="2" id="KW-0645">Protease</keyword>
<keyword evidence="6" id="KW-1185">Reference proteome</keyword>
<comment type="similarity">
    <text evidence="1">Belongs to the peptidase S51 family.</text>
</comment>
<evidence type="ECO:0000256" key="2">
    <source>
        <dbReference type="ARBA" id="ARBA00022670"/>
    </source>
</evidence>
<gene>
    <name evidence="5" type="ORF">GCM10011514_04670</name>
</gene>
<dbReference type="PANTHER" id="PTHR36175:SF1">
    <property type="entry name" value="CYANOPHYCINASE"/>
    <property type="match status" value="1"/>
</dbReference>
<reference evidence="5" key="2">
    <citation type="submission" date="2020-09" db="EMBL/GenBank/DDBJ databases">
        <authorList>
            <person name="Sun Q."/>
            <person name="Zhou Y."/>
        </authorList>
    </citation>
    <scope>NUCLEOTIDE SEQUENCE</scope>
    <source>
        <strain evidence="5">CGMCC 1.15958</strain>
    </source>
</reference>
<evidence type="ECO:0000256" key="3">
    <source>
        <dbReference type="ARBA" id="ARBA00022801"/>
    </source>
</evidence>
<dbReference type="Gene3D" id="3.40.50.880">
    <property type="match status" value="1"/>
</dbReference>
<dbReference type="PANTHER" id="PTHR36175">
    <property type="entry name" value="CYANOPHYCINASE"/>
    <property type="match status" value="1"/>
</dbReference>
<organism evidence="5 6">
    <name type="scientific">Emticicia aquatilis</name>
    <dbReference type="NCBI Taxonomy" id="1537369"/>
    <lineage>
        <taxon>Bacteria</taxon>
        <taxon>Pseudomonadati</taxon>
        <taxon>Bacteroidota</taxon>
        <taxon>Cytophagia</taxon>
        <taxon>Cytophagales</taxon>
        <taxon>Leadbetterellaceae</taxon>
        <taxon>Emticicia</taxon>
    </lineage>
</organism>
<dbReference type="GO" id="GO:0008236">
    <property type="term" value="F:serine-type peptidase activity"/>
    <property type="evidence" value="ECO:0007669"/>
    <property type="project" value="UniProtKB-KW"/>
</dbReference>
<evidence type="ECO:0008006" key="7">
    <source>
        <dbReference type="Google" id="ProtNLM"/>
    </source>
</evidence>
<evidence type="ECO:0000256" key="1">
    <source>
        <dbReference type="ARBA" id="ARBA00006534"/>
    </source>
</evidence>
<dbReference type="GO" id="GO:0006508">
    <property type="term" value="P:proteolysis"/>
    <property type="evidence" value="ECO:0007669"/>
    <property type="project" value="UniProtKB-KW"/>
</dbReference>
<dbReference type="AlphaFoldDB" id="A0A916YGK9"/>
<comment type="caution">
    <text evidence="5">The sequence shown here is derived from an EMBL/GenBank/DDBJ whole genome shotgun (WGS) entry which is preliminary data.</text>
</comment>
<dbReference type="SUPFAM" id="SSF52317">
    <property type="entry name" value="Class I glutamine amidotransferase-like"/>
    <property type="match status" value="1"/>
</dbReference>
<evidence type="ECO:0000313" key="6">
    <source>
        <dbReference type="Proteomes" id="UP000609064"/>
    </source>
</evidence>
<dbReference type="Proteomes" id="UP000609064">
    <property type="component" value="Unassembled WGS sequence"/>
</dbReference>
<keyword evidence="3" id="KW-0378">Hydrolase</keyword>
<reference evidence="5" key="1">
    <citation type="journal article" date="2014" name="Int. J. Syst. Evol. Microbiol.">
        <title>Complete genome sequence of Corynebacterium casei LMG S-19264T (=DSM 44701T), isolated from a smear-ripened cheese.</title>
        <authorList>
            <consortium name="US DOE Joint Genome Institute (JGI-PGF)"/>
            <person name="Walter F."/>
            <person name="Albersmeier A."/>
            <person name="Kalinowski J."/>
            <person name="Ruckert C."/>
        </authorList>
    </citation>
    <scope>NUCLEOTIDE SEQUENCE</scope>
    <source>
        <strain evidence="5">CGMCC 1.15958</strain>
    </source>
</reference>
<evidence type="ECO:0000256" key="4">
    <source>
        <dbReference type="ARBA" id="ARBA00022825"/>
    </source>
</evidence>
<evidence type="ECO:0000313" key="5">
    <source>
        <dbReference type="EMBL" id="GGD43796.1"/>
    </source>
</evidence>
<protein>
    <recommendedName>
        <fullName evidence="7">Cyanophycinase</fullName>
    </recommendedName>
</protein>
<sequence length="343" mass="36551">MIACKNDAITADLSASESQETASRQNTRITAGKPPVVTSYLTGNSADVTTTTQGGLLLMGGSTDVDAAIAWFLQRSGGGDVVVIRATGADGYNTYMYNMVPVNSVETLIIDSREKAALPSVEQKIRNAEALFIAGGDQWDYVNYWKDTPVENAINYLLTTKNVTVGGTSAGCAILGGTYFSASKGTVTSAQALANPYNRYMTLGQNDFVAAPNMQNVITDSHYTQRDRQGRHITFLAKMMKDFGNTTAKGIGVDEETAVCIDQNGIGKVYGLNNAYFLQNNTLGAETCVSGSPLNWLRSNQAVKAYKIAGSATGNGSFNAATWALSGGVSYFYYVNNGVLVQN</sequence>
<dbReference type="InterPro" id="IPR029062">
    <property type="entry name" value="Class_I_gatase-like"/>
</dbReference>
<name>A0A916YGK9_9BACT</name>
<accession>A0A916YGK9</accession>
<dbReference type="Pfam" id="PF03575">
    <property type="entry name" value="Peptidase_S51"/>
    <property type="match status" value="1"/>
</dbReference>